<accession>A0ABQ5TR09</accession>
<keyword evidence="2" id="KW-1185">Reference proteome</keyword>
<comment type="caution">
    <text evidence="1">The sequence shown here is derived from an EMBL/GenBank/DDBJ whole genome shotgun (WGS) entry which is preliminary data.</text>
</comment>
<dbReference type="InterPro" id="IPR024252">
    <property type="entry name" value="DUF2528"/>
</dbReference>
<reference evidence="1" key="2">
    <citation type="submission" date="2023-01" db="EMBL/GenBank/DDBJ databases">
        <title>Draft genome sequence of Methylophaga thalassica strain NBRC 102424.</title>
        <authorList>
            <person name="Sun Q."/>
            <person name="Mori K."/>
        </authorList>
    </citation>
    <scope>NUCLEOTIDE SEQUENCE</scope>
    <source>
        <strain evidence="1">NBRC 102424</strain>
    </source>
</reference>
<proteinExistence type="predicted"/>
<dbReference type="RefSeq" id="WP_284722325.1">
    <property type="nucleotide sequence ID" value="NZ_BSND01000003.1"/>
</dbReference>
<evidence type="ECO:0008006" key="3">
    <source>
        <dbReference type="Google" id="ProtNLM"/>
    </source>
</evidence>
<reference evidence="1" key="1">
    <citation type="journal article" date="2014" name="Int. J. Syst. Evol. Microbiol.">
        <title>Complete genome of a new Firmicutes species belonging to the dominant human colonic microbiota ('Ruminococcus bicirculans') reveals two chromosomes and a selective capacity to utilize plant glucans.</title>
        <authorList>
            <consortium name="NISC Comparative Sequencing Program"/>
            <person name="Wegmann U."/>
            <person name="Louis P."/>
            <person name="Goesmann A."/>
            <person name="Henrissat B."/>
            <person name="Duncan S.H."/>
            <person name="Flint H.J."/>
        </authorList>
    </citation>
    <scope>NUCLEOTIDE SEQUENCE</scope>
    <source>
        <strain evidence="1">NBRC 102424</strain>
    </source>
</reference>
<evidence type="ECO:0000313" key="2">
    <source>
        <dbReference type="Proteomes" id="UP001161423"/>
    </source>
</evidence>
<dbReference type="EMBL" id="BSND01000003">
    <property type="protein sequence ID" value="GLP98666.1"/>
    <property type="molecule type" value="Genomic_DNA"/>
</dbReference>
<organism evidence="1 2">
    <name type="scientific">Methylophaga thalassica</name>
    <dbReference type="NCBI Taxonomy" id="40223"/>
    <lineage>
        <taxon>Bacteria</taxon>
        <taxon>Pseudomonadati</taxon>
        <taxon>Pseudomonadota</taxon>
        <taxon>Gammaproteobacteria</taxon>
        <taxon>Thiotrichales</taxon>
        <taxon>Piscirickettsiaceae</taxon>
        <taxon>Methylophaga</taxon>
    </lineage>
</organism>
<evidence type="ECO:0000313" key="1">
    <source>
        <dbReference type="EMBL" id="GLP98666.1"/>
    </source>
</evidence>
<name>A0ABQ5TR09_9GAMM</name>
<dbReference type="Proteomes" id="UP001161423">
    <property type="component" value="Unassembled WGS sequence"/>
</dbReference>
<sequence>MRCTIKLDESRLELKAVFNIDRDKFTDKLAEEINHFWGGAEFREDSAGSHFNAALKLIGSKCFEEIAFNNFKSKSWLVDQFDWSKGNGVEGFPSFQEAGLELVEIDTWFIDDDLLDIEFSE</sequence>
<gene>
    <name evidence="1" type="ORF">GCM10007891_05200</name>
</gene>
<protein>
    <recommendedName>
        <fullName evidence="3">DUF2528 family protein</fullName>
    </recommendedName>
</protein>
<dbReference type="Pfam" id="PF10800">
    <property type="entry name" value="DUF2528"/>
    <property type="match status" value="1"/>
</dbReference>